<evidence type="ECO:0000313" key="7">
    <source>
        <dbReference type="EMBL" id="KKQ45173.1"/>
    </source>
</evidence>
<gene>
    <name evidence="7" type="ORF">US62_C0018G0023</name>
</gene>
<dbReference type="Proteomes" id="UP000034603">
    <property type="component" value="Unassembled WGS sequence"/>
</dbReference>
<dbReference type="GO" id="GO:0016020">
    <property type="term" value="C:membrane"/>
    <property type="evidence" value="ECO:0007669"/>
    <property type="project" value="UniProtKB-SubCell"/>
</dbReference>
<protein>
    <recommendedName>
        <fullName evidence="6">SCP domain-containing protein</fullName>
    </recommendedName>
</protein>
<dbReference type="Gene3D" id="3.40.33.10">
    <property type="entry name" value="CAP"/>
    <property type="match status" value="1"/>
</dbReference>
<dbReference type="Pfam" id="PF00188">
    <property type="entry name" value="CAP"/>
    <property type="match status" value="1"/>
</dbReference>
<comment type="caution">
    <text evidence="7">The sequence shown here is derived from an EMBL/GenBank/DDBJ whole genome shotgun (WGS) entry which is preliminary data.</text>
</comment>
<dbReference type="EMBL" id="LBTR01000018">
    <property type="protein sequence ID" value="KKQ45173.1"/>
    <property type="molecule type" value="Genomic_DNA"/>
</dbReference>
<evidence type="ECO:0000256" key="4">
    <source>
        <dbReference type="ARBA" id="ARBA00023136"/>
    </source>
</evidence>
<comment type="subcellular location">
    <subcellularLocation>
        <location evidence="1">Membrane</location>
        <topology evidence="1">Multi-pass membrane protein</topology>
    </subcellularLocation>
</comment>
<feature type="transmembrane region" description="Helical" evidence="5">
    <location>
        <begin position="6"/>
        <end position="21"/>
    </location>
</feature>
<dbReference type="SUPFAM" id="SSF55797">
    <property type="entry name" value="PR-1-like"/>
    <property type="match status" value="1"/>
</dbReference>
<keyword evidence="3 5" id="KW-1133">Transmembrane helix</keyword>
<evidence type="ECO:0000256" key="3">
    <source>
        <dbReference type="ARBA" id="ARBA00022989"/>
    </source>
</evidence>
<feature type="transmembrane region" description="Helical" evidence="5">
    <location>
        <begin position="103"/>
        <end position="130"/>
    </location>
</feature>
<evidence type="ECO:0000256" key="5">
    <source>
        <dbReference type="SAM" id="Phobius"/>
    </source>
</evidence>
<dbReference type="Pfam" id="PF02674">
    <property type="entry name" value="Colicin_V"/>
    <property type="match status" value="1"/>
</dbReference>
<keyword evidence="2 5" id="KW-0812">Transmembrane</keyword>
<keyword evidence="4 5" id="KW-0472">Membrane</keyword>
<dbReference type="CDD" id="cd05379">
    <property type="entry name" value="CAP_bacterial"/>
    <property type="match status" value="1"/>
</dbReference>
<feature type="transmembrane region" description="Helical" evidence="5">
    <location>
        <begin position="28"/>
        <end position="49"/>
    </location>
</feature>
<proteinExistence type="predicted"/>
<dbReference type="InterPro" id="IPR003825">
    <property type="entry name" value="Colicin-V_CvpA"/>
</dbReference>
<evidence type="ECO:0000313" key="8">
    <source>
        <dbReference type="Proteomes" id="UP000034603"/>
    </source>
</evidence>
<accession>A0A0G0HPV7</accession>
<feature type="domain" description="SCP" evidence="6">
    <location>
        <begin position="205"/>
        <end position="320"/>
    </location>
</feature>
<evidence type="ECO:0000256" key="2">
    <source>
        <dbReference type="ARBA" id="ARBA00022692"/>
    </source>
</evidence>
<organism evidence="7 8">
    <name type="scientific">Candidatus Woesebacteria bacterium GW2011_GWA1_37_8</name>
    <dbReference type="NCBI Taxonomy" id="1618546"/>
    <lineage>
        <taxon>Bacteria</taxon>
        <taxon>Candidatus Woeseibacteriota</taxon>
    </lineage>
</organism>
<dbReference type="InterPro" id="IPR014044">
    <property type="entry name" value="CAP_dom"/>
</dbReference>
<dbReference type="PANTHER" id="PTHR31157">
    <property type="entry name" value="SCP DOMAIN-CONTAINING PROTEIN"/>
    <property type="match status" value="1"/>
</dbReference>
<evidence type="ECO:0000259" key="6">
    <source>
        <dbReference type="Pfam" id="PF00188"/>
    </source>
</evidence>
<reference evidence="7 8" key="1">
    <citation type="journal article" date="2015" name="Nature">
        <title>rRNA introns, odd ribosomes, and small enigmatic genomes across a large radiation of phyla.</title>
        <authorList>
            <person name="Brown C.T."/>
            <person name="Hug L.A."/>
            <person name="Thomas B.C."/>
            <person name="Sharon I."/>
            <person name="Castelle C.J."/>
            <person name="Singh A."/>
            <person name="Wilkins M.J."/>
            <person name="Williams K.H."/>
            <person name="Banfield J.F."/>
        </authorList>
    </citation>
    <scope>NUCLEOTIDE SEQUENCE [LARGE SCALE GENOMIC DNA]</scope>
</reference>
<dbReference type="InterPro" id="IPR035940">
    <property type="entry name" value="CAP_sf"/>
</dbReference>
<name>A0A0G0HPV7_9BACT</name>
<dbReference type="AlphaFoldDB" id="A0A0G0HPV7"/>
<dbReference type="GO" id="GO:0009403">
    <property type="term" value="P:toxin biosynthetic process"/>
    <property type="evidence" value="ECO:0007669"/>
    <property type="project" value="InterPro"/>
</dbReference>
<evidence type="ECO:0000256" key="1">
    <source>
        <dbReference type="ARBA" id="ARBA00004141"/>
    </source>
</evidence>
<feature type="transmembrane region" description="Helical" evidence="5">
    <location>
        <begin position="69"/>
        <end position="91"/>
    </location>
</feature>
<dbReference type="PANTHER" id="PTHR31157:SF1">
    <property type="entry name" value="SCP DOMAIN-CONTAINING PROTEIN"/>
    <property type="match status" value="1"/>
</dbReference>
<sequence>MKFSGTWIDIIIIIICIYFALEAFRVGFWIILADFISFLISLLISLRFYKYISVILRQQFSFSHSFSNAIGFLVVASLSEFFLGYLIVSLVKKIPGKFWKSKFTKVLGVIPAVGEALVLVSFILMLSLGFPLTSPIKNAISSSYIGGFLVKNTSFLESKVNEVFGGLIDDSLTYFTIKPDSYESVPLSIGEAKLSVDEDSERQLLYLVNKEREKAGVNLLIGDDELKTVARAHASDMWERKYFSHYNFEGEDVGDRLDKFSVKYTVAGENLALAPTVETAHTGLMNSEGHKKNILDPEFRRVGIGVIDNGIYGKMFVQVFTD</sequence>